<sequence length="146" mass="17578">MKEQELIKNRQIEHLETVIIEINNFYSNPNYEMFNKVQSKAQEMIISNIKKSQNQFINNINILVNFLMKFKNNSKYQFDNDHLIYFQVKDCKQTFSLKEEIGKIIIPSSMIKILDFNKLNEEREFIKLVNNFDVIYTDIEYPSTDY</sequence>
<dbReference type="EMBL" id="JAPFFF010000075">
    <property type="protein sequence ID" value="KAK8835720.1"/>
    <property type="molecule type" value="Genomic_DNA"/>
</dbReference>
<comment type="caution">
    <text evidence="1">The sequence shown here is derived from an EMBL/GenBank/DDBJ whole genome shotgun (WGS) entry which is preliminary data.</text>
</comment>
<name>A0ABR2GP45_9EUKA</name>
<keyword evidence="2" id="KW-1185">Reference proteome</keyword>
<organism evidence="1 2">
    <name type="scientific">Tritrichomonas musculus</name>
    <dbReference type="NCBI Taxonomy" id="1915356"/>
    <lineage>
        <taxon>Eukaryota</taxon>
        <taxon>Metamonada</taxon>
        <taxon>Parabasalia</taxon>
        <taxon>Tritrichomonadida</taxon>
        <taxon>Tritrichomonadidae</taxon>
        <taxon>Tritrichomonas</taxon>
    </lineage>
</organism>
<proteinExistence type="predicted"/>
<evidence type="ECO:0000313" key="2">
    <source>
        <dbReference type="Proteomes" id="UP001470230"/>
    </source>
</evidence>
<evidence type="ECO:0000313" key="1">
    <source>
        <dbReference type="EMBL" id="KAK8835720.1"/>
    </source>
</evidence>
<protein>
    <submittedName>
        <fullName evidence="1">Uncharacterized protein</fullName>
    </submittedName>
</protein>
<dbReference type="Proteomes" id="UP001470230">
    <property type="component" value="Unassembled WGS sequence"/>
</dbReference>
<accession>A0ABR2GP45</accession>
<gene>
    <name evidence="1" type="ORF">M9Y10_040538</name>
</gene>
<reference evidence="1 2" key="1">
    <citation type="submission" date="2024-04" db="EMBL/GenBank/DDBJ databases">
        <title>Tritrichomonas musculus Genome.</title>
        <authorList>
            <person name="Alves-Ferreira E."/>
            <person name="Grigg M."/>
            <person name="Lorenzi H."/>
            <person name="Galac M."/>
        </authorList>
    </citation>
    <scope>NUCLEOTIDE SEQUENCE [LARGE SCALE GENOMIC DNA]</scope>
    <source>
        <strain evidence="1 2">EAF2021</strain>
    </source>
</reference>